<evidence type="ECO:0000256" key="3">
    <source>
        <dbReference type="ARBA" id="ARBA00023082"/>
    </source>
</evidence>
<evidence type="ECO:0000313" key="8">
    <source>
        <dbReference type="EMBL" id="RYP86087.1"/>
    </source>
</evidence>
<dbReference type="PANTHER" id="PTHR43133">
    <property type="entry name" value="RNA POLYMERASE ECF-TYPE SIGMA FACTO"/>
    <property type="match status" value="1"/>
</dbReference>
<dbReference type="SUPFAM" id="SSF88659">
    <property type="entry name" value="Sigma3 and sigma4 domains of RNA polymerase sigma factors"/>
    <property type="match status" value="1"/>
</dbReference>
<dbReference type="GO" id="GO:0003677">
    <property type="term" value="F:DNA binding"/>
    <property type="evidence" value="ECO:0007669"/>
    <property type="project" value="UniProtKB-KW"/>
</dbReference>
<name>A0A4Q4ZDH8_9ACTN</name>
<dbReference type="InterPro" id="IPR036388">
    <property type="entry name" value="WH-like_DNA-bd_sf"/>
</dbReference>
<organism evidence="8 9">
    <name type="scientific">Nocardioides guangzhouensis</name>
    <dbReference type="NCBI Taxonomy" id="2497878"/>
    <lineage>
        <taxon>Bacteria</taxon>
        <taxon>Bacillati</taxon>
        <taxon>Actinomycetota</taxon>
        <taxon>Actinomycetes</taxon>
        <taxon>Propionibacteriales</taxon>
        <taxon>Nocardioidaceae</taxon>
        <taxon>Nocardioides</taxon>
    </lineage>
</organism>
<keyword evidence="4" id="KW-0238">DNA-binding</keyword>
<dbReference type="InterPro" id="IPR013324">
    <property type="entry name" value="RNA_pol_sigma_r3/r4-like"/>
</dbReference>
<gene>
    <name evidence="8" type="ORF">EKO23_10740</name>
</gene>
<sequence length="198" mass="21490">MAAEVDLVERARVGDADAWRQLYESLTGRLLVWLRTRPSGDCAVSAEDLVAETWLVAAQRVAHFSGGTDEFAGWLFGIARNLASNTRRRARRRATDPHPVEADPLWGTLETHAGEIDGADWVRRTLARLPRREGEVLALTEVVGLDVTATATALGISPTAVRVARHRGLTRLRRVPVPQQASAPAIESLMGSQSASPA</sequence>
<evidence type="ECO:0000256" key="4">
    <source>
        <dbReference type="ARBA" id="ARBA00023125"/>
    </source>
</evidence>
<accession>A0A4Q4ZDH8</accession>
<dbReference type="PANTHER" id="PTHR43133:SF58">
    <property type="entry name" value="ECF RNA POLYMERASE SIGMA FACTOR SIGD"/>
    <property type="match status" value="1"/>
</dbReference>
<dbReference type="RefSeq" id="WP_134717042.1">
    <property type="nucleotide sequence ID" value="NZ_SDKM01000013.1"/>
</dbReference>
<dbReference type="InterPro" id="IPR007627">
    <property type="entry name" value="RNA_pol_sigma70_r2"/>
</dbReference>
<evidence type="ECO:0000256" key="1">
    <source>
        <dbReference type="ARBA" id="ARBA00010641"/>
    </source>
</evidence>
<keyword evidence="3" id="KW-0731">Sigma factor</keyword>
<dbReference type="Pfam" id="PF04542">
    <property type="entry name" value="Sigma70_r2"/>
    <property type="match status" value="1"/>
</dbReference>
<dbReference type="Gene3D" id="1.10.10.10">
    <property type="entry name" value="Winged helix-like DNA-binding domain superfamily/Winged helix DNA-binding domain"/>
    <property type="match status" value="1"/>
</dbReference>
<protein>
    <submittedName>
        <fullName evidence="8">RNA polymerase sigma factor</fullName>
    </submittedName>
</protein>
<dbReference type="AlphaFoldDB" id="A0A4Q4ZDH8"/>
<dbReference type="Pfam" id="PF08281">
    <property type="entry name" value="Sigma70_r4_2"/>
    <property type="match status" value="1"/>
</dbReference>
<evidence type="ECO:0000313" key="9">
    <source>
        <dbReference type="Proteomes" id="UP000295198"/>
    </source>
</evidence>
<dbReference type="InterPro" id="IPR013249">
    <property type="entry name" value="RNA_pol_sigma70_r4_t2"/>
</dbReference>
<feature type="domain" description="RNA polymerase sigma-70 region 2" evidence="6">
    <location>
        <begin position="22"/>
        <end position="93"/>
    </location>
</feature>
<keyword evidence="5" id="KW-0804">Transcription</keyword>
<dbReference type="InterPro" id="IPR013325">
    <property type="entry name" value="RNA_pol_sigma_r2"/>
</dbReference>
<dbReference type="GO" id="GO:0016987">
    <property type="term" value="F:sigma factor activity"/>
    <property type="evidence" value="ECO:0007669"/>
    <property type="project" value="UniProtKB-KW"/>
</dbReference>
<evidence type="ECO:0000256" key="2">
    <source>
        <dbReference type="ARBA" id="ARBA00023015"/>
    </source>
</evidence>
<dbReference type="Gene3D" id="1.10.1740.10">
    <property type="match status" value="1"/>
</dbReference>
<keyword evidence="9" id="KW-1185">Reference proteome</keyword>
<evidence type="ECO:0000259" key="6">
    <source>
        <dbReference type="Pfam" id="PF04542"/>
    </source>
</evidence>
<dbReference type="NCBIfam" id="TIGR02937">
    <property type="entry name" value="sigma70-ECF"/>
    <property type="match status" value="1"/>
</dbReference>
<dbReference type="SUPFAM" id="SSF88946">
    <property type="entry name" value="Sigma2 domain of RNA polymerase sigma factors"/>
    <property type="match status" value="1"/>
</dbReference>
<dbReference type="EMBL" id="SDKM01000013">
    <property type="protein sequence ID" value="RYP86087.1"/>
    <property type="molecule type" value="Genomic_DNA"/>
</dbReference>
<comment type="caution">
    <text evidence="8">The sequence shown here is derived from an EMBL/GenBank/DDBJ whole genome shotgun (WGS) entry which is preliminary data.</text>
</comment>
<evidence type="ECO:0000259" key="7">
    <source>
        <dbReference type="Pfam" id="PF08281"/>
    </source>
</evidence>
<evidence type="ECO:0000256" key="5">
    <source>
        <dbReference type="ARBA" id="ARBA00023163"/>
    </source>
</evidence>
<reference evidence="8 9" key="1">
    <citation type="submission" date="2019-01" db="EMBL/GenBank/DDBJ databases">
        <title>Nocardioides guangzhouensis sp. nov., an actinobacterium isolated from soil.</title>
        <authorList>
            <person name="Fu Y."/>
            <person name="Cai Y."/>
            <person name="Lin Z."/>
            <person name="Chen P."/>
        </authorList>
    </citation>
    <scope>NUCLEOTIDE SEQUENCE [LARGE SCALE GENOMIC DNA]</scope>
    <source>
        <strain evidence="8 9">130</strain>
    </source>
</reference>
<keyword evidence="2" id="KW-0805">Transcription regulation</keyword>
<dbReference type="InterPro" id="IPR039425">
    <property type="entry name" value="RNA_pol_sigma-70-like"/>
</dbReference>
<dbReference type="InterPro" id="IPR014284">
    <property type="entry name" value="RNA_pol_sigma-70_dom"/>
</dbReference>
<feature type="domain" description="RNA polymerase sigma factor 70 region 4 type 2" evidence="7">
    <location>
        <begin position="121"/>
        <end position="172"/>
    </location>
</feature>
<dbReference type="Proteomes" id="UP000295198">
    <property type="component" value="Unassembled WGS sequence"/>
</dbReference>
<dbReference type="GO" id="GO:0006352">
    <property type="term" value="P:DNA-templated transcription initiation"/>
    <property type="evidence" value="ECO:0007669"/>
    <property type="project" value="InterPro"/>
</dbReference>
<proteinExistence type="inferred from homology"/>
<dbReference type="OrthoDB" id="5501064at2"/>
<comment type="similarity">
    <text evidence="1">Belongs to the sigma-70 factor family. ECF subfamily.</text>
</comment>